<organism evidence="1 2">
    <name type="scientific">Pseudomonas extremaustralis</name>
    <dbReference type="NCBI Taxonomy" id="359110"/>
    <lineage>
        <taxon>Bacteria</taxon>
        <taxon>Pseudomonadati</taxon>
        <taxon>Pseudomonadota</taxon>
        <taxon>Gammaproteobacteria</taxon>
        <taxon>Pseudomonadales</taxon>
        <taxon>Pseudomonadaceae</taxon>
        <taxon>Pseudomonas</taxon>
    </lineage>
</organism>
<proteinExistence type="predicted"/>
<evidence type="ECO:0000313" key="1">
    <source>
        <dbReference type="EMBL" id="KAA8563239.1"/>
    </source>
</evidence>
<dbReference type="RefSeq" id="WP_150294849.1">
    <property type="nucleotide sequence ID" value="NZ_VTFH01000001.1"/>
</dbReference>
<protein>
    <submittedName>
        <fullName evidence="1">Uncharacterized protein</fullName>
    </submittedName>
</protein>
<dbReference type="EMBL" id="VTFH01000001">
    <property type="protein sequence ID" value="KAA8563239.1"/>
    <property type="molecule type" value="Genomic_DNA"/>
</dbReference>
<dbReference type="AlphaFoldDB" id="A0A5M9J5F0"/>
<evidence type="ECO:0000313" key="2">
    <source>
        <dbReference type="Proteomes" id="UP000323425"/>
    </source>
</evidence>
<gene>
    <name evidence="1" type="ORF">FX985_03307</name>
</gene>
<dbReference type="Proteomes" id="UP000323425">
    <property type="component" value="Unassembled WGS sequence"/>
</dbReference>
<accession>A0A5M9J5F0</accession>
<reference evidence="1 2" key="1">
    <citation type="journal article" date="2018" name="Plant Biotechnol. Rep.">
        <title>Diversity and antifungal activity of endophytic bacteria associated with Panax ginseng seedlings.</title>
        <authorList>
            <person name="Park J.M."/>
            <person name="Hong C.E."/>
            <person name="Jo S.H."/>
        </authorList>
    </citation>
    <scope>NUCLEOTIDE SEQUENCE [LARGE SCALE GENOMIC DNA]</scope>
    <source>
        <strain evidence="1 2">PgKB38</strain>
    </source>
</reference>
<sequence>MEIKSNDEVREELLVEAMNKLKTQAKEVIDGVMSDLYCDYLPHVVTDTDSNIGNRVSGVIKNLIAGKFEKVGGSMVKVSDSYQAEHFISFSSWDAMVKPLCDLMGPEIVGARVKQLEHEVASLNQQLESAWRR</sequence>
<comment type="caution">
    <text evidence="1">The sequence shown here is derived from an EMBL/GenBank/DDBJ whole genome shotgun (WGS) entry which is preliminary data.</text>
</comment>
<name>A0A5M9J5F0_9PSED</name>